<dbReference type="OrthoDB" id="373146at2759"/>
<gene>
    <name evidence="2" type="ORF">PBK173_000095100</name>
    <name evidence="3" type="ORF">PBNK65E_000499400</name>
    <name evidence="4" type="ORF">PBNK65NY_000496600</name>
    <name evidence="5" type="ORF">PBSP11A_000500200</name>
</gene>
<evidence type="ECO:0000313" key="4">
    <source>
        <dbReference type="EMBL" id="SCL82879.1"/>
    </source>
</evidence>
<evidence type="ECO:0000313" key="7">
    <source>
        <dbReference type="Proteomes" id="UP000219860"/>
    </source>
</evidence>
<proteinExistence type="predicted"/>
<evidence type="ECO:0000313" key="5">
    <source>
        <dbReference type="EMBL" id="SCL83483.1"/>
    </source>
</evidence>
<accession>A0A113R560</accession>
<feature type="transmembrane region" description="Helical" evidence="1">
    <location>
        <begin position="263"/>
        <end position="281"/>
    </location>
</feature>
<dbReference type="Pfam" id="PF06022">
    <property type="entry name" value="Cir_Bir_Yir"/>
    <property type="match status" value="1"/>
</dbReference>
<dbReference type="Proteomes" id="UP000069549">
    <property type="component" value="Chromosome 6"/>
</dbReference>
<dbReference type="Proteomes" id="UP000219860">
    <property type="component" value="Unassembled WGS sequence"/>
</dbReference>
<keyword evidence="1" id="KW-0472">Membrane</keyword>
<dbReference type="EMBL" id="FMIE01000074">
    <property type="protein sequence ID" value="SCL82879.1"/>
    <property type="molecule type" value="Genomic_DNA"/>
</dbReference>
<dbReference type="AlphaFoldDB" id="A0A113R560"/>
<evidence type="ECO:0000256" key="1">
    <source>
        <dbReference type="SAM" id="Phobius"/>
    </source>
</evidence>
<dbReference type="NCBIfam" id="TIGR01590">
    <property type="entry name" value="yir-bir-cir_Pla"/>
    <property type="match status" value="1"/>
</dbReference>
<organism evidence="2 6">
    <name type="scientific">Plasmodium berghei</name>
    <dbReference type="NCBI Taxonomy" id="5821"/>
    <lineage>
        <taxon>Eukaryota</taxon>
        <taxon>Sar</taxon>
        <taxon>Alveolata</taxon>
        <taxon>Apicomplexa</taxon>
        <taxon>Aconoidasida</taxon>
        <taxon>Haemosporida</taxon>
        <taxon>Plasmodiidae</taxon>
        <taxon>Plasmodium</taxon>
        <taxon>Plasmodium (Vinckeia)</taxon>
    </lineage>
</organism>
<dbReference type="Proteomes" id="UP000220214">
    <property type="component" value="Unassembled WGS sequence"/>
</dbReference>
<keyword evidence="1" id="KW-0812">Transmembrane</keyword>
<sequence length="310" mass="35978">MNDDLCQKFDLLRMHLPDELTETAKRNFDDDSDFKKYCPNGDCNTDLEKFSIGFLWLLEQWYSAIISKNYNEDNTNAFFLHMISWFSYKLKQKSYYTTTSLNDFYNEHIKNNDKYSKFISDSGRYTNFNEFIEKQKDLFNINIEDLSKFYDASKLICSMYGNVATNTNGTTLSNNATSFVKKYTELKGGNNIEDTARSKIFSVLSTDYNNLKNKCSDIPSLPEIKTTKISVQNSVKSPVQNSEQTSAQISEYTSSSSSIKSKLIPFLSIFGAIAFFLGISYKYSLFGFRKRAQKQYLREKIKNIKKRMNH</sequence>
<reference evidence="2 6" key="1">
    <citation type="submission" date="2016-02" db="EMBL/GenBank/DDBJ databases">
        <authorList>
            <consortium name="Pathogen Informatics"/>
        </authorList>
    </citation>
    <scope>NUCLEOTIDE SEQUENCE [LARGE SCALE GENOMIC DNA]</scope>
    <source>
        <strain evidence="2 6">K173</strain>
        <strain evidence="4">NK65 ny</strain>
        <strain evidence="3 8">NK65e</strain>
        <strain evidence="5 7">SP11 Antwerpcl1</strain>
    </source>
</reference>
<protein>
    <submittedName>
        <fullName evidence="2">BIR protein</fullName>
    </submittedName>
</protein>
<evidence type="ECO:0000313" key="6">
    <source>
        <dbReference type="Proteomes" id="UP000069549"/>
    </source>
</evidence>
<dbReference type="EMBL" id="LT160026">
    <property type="protein sequence ID" value="CXI14757.1"/>
    <property type="molecule type" value="Genomic_DNA"/>
</dbReference>
<dbReference type="Proteomes" id="UP000516480">
    <property type="component" value="Unassembled WGS sequence"/>
</dbReference>
<name>A0A113R560_PLABE</name>
<evidence type="ECO:0000313" key="2">
    <source>
        <dbReference type="EMBL" id="CXI14757.1"/>
    </source>
</evidence>
<evidence type="ECO:0000313" key="8">
    <source>
        <dbReference type="Proteomes" id="UP000220214"/>
    </source>
</evidence>
<dbReference type="InterPro" id="IPR006477">
    <property type="entry name" value="Yir_bir_cir"/>
</dbReference>
<dbReference type="VEuPathDB" id="PlasmoDB:PBANKA_0600200"/>
<evidence type="ECO:0000313" key="3">
    <source>
        <dbReference type="EMBL" id="SBW38167.1"/>
    </source>
</evidence>
<dbReference type="EMBL" id="FMII01000127">
    <property type="protein sequence ID" value="SCL83483.1"/>
    <property type="molecule type" value="Genomic_DNA"/>
</dbReference>
<dbReference type="EMBL" id="FLVA01000091">
    <property type="protein sequence ID" value="SBW38167.1"/>
    <property type="molecule type" value="Genomic_DNA"/>
</dbReference>
<keyword evidence="1" id="KW-1133">Transmembrane helix</keyword>